<evidence type="ECO:0000313" key="10">
    <source>
        <dbReference type="Proteomes" id="UP000070311"/>
    </source>
</evidence>
<dbReference type="PROSITE" id="PS50862">
    <property type="entry name" value="AA_TRNA_LIGASE_II"/>
    <property type="match status" value="1"/>
</dbReference>
<keyword evidence="6 9" id="KW-0030">Aminoacyl-tRNA synthetase</keyword>
<proteinExistence type="predicted"/>
<evidence type="ECO:0000256" key="3">
    <source>
        <dbReference type="ARBA" id="ARBA00022598"/>
    </source>
</evidence>
<dbReference type="InterPro" id="IPR045864">
    <property type="entry name" value="aa-tRNA-synth_II/BPL/LPL"/>
</dbReference>
<dbReference type="EMBL" id="LHYD01000069">
    <property type="protein sequence ID" value="KXB04347.1"/>
    <property type="molecule type" value="Genomic_DNA"/>
</dbReference>
<evidence type="ECO:0000256" key="5">
    <source>
        <dbReference type="ARBA" id="ARBA00022840"/>
    </source>
</evidence>
<evidence type="ECO:0000313" key="9">
    <source>
        <dbReference type="EMBL" id="KXB04347.1"/>
    </source>
</evidence>
<dbReference type="PRINTS" id="PR00981">
    <property type="entry name" value="TRNASYNTHSER"/>
</dbReference>
<evidence type="ECO:0000256" key="1">
    <source>
        <dbReference type="ARBA" id="ARBA00004496"/>
    </source>
</evidence>
<evidence type="ECO:0000256" key="2">
    <source>
        <dbReference type="ARBA" id="ARBA00012840"/>
    </source>
</evidence>
<keyword evidence="3" id="KW-0436">Ligase</keyword>
<reference evidence="9 10" key="1">
    <citation type="journal article" date="2016" name="Sci. Rep.">
        <title>Metabolic traits of an uncultured archaeal lineage -MSBL1- from brine pools of the Red Sea.</title>
        <authorList>
            <person name="Mwirichia R."/>
            <person name="Alam I."/>
            <person name="Rashid M."/>
            <person name="Vinu M."/>
            <person name="Ba-Alawi W."/>
            <person name="Anthony Kamau A."/>
            <person name="Kamanda Ngugi D."/>
            <person name="Goker M."/>
            <person name="Klenk H.P."/>
            <person name="Bajic V."/>
            <person name="Stingl U."/>
        </authorList>
    </citation>
    <scope>NUCLEOTIDE SEQUENCE [LARGE SCALE GENOMIC DNA]</scope>
    <source>
        <strain evidence="9">SCGC-AAA382A13</strain>
    </source>
</reference>
<evidence type="ECO:0000259" key="8">
    <source>
        <dbReference type="PROSITE" id="PS50862"/>
    </source>
</evidence>
<dbReference type="GO" id="GO:0005737">
    <property type="term" value="C:cytoplasm"/>
    <property type="evidence" value="ECO:0007669"/>
    <property type="project" value="UniProtKB-SubCell"/>
</dbReference>
<keyword evidence="5" id="KW-0067">ATP-binding</keyword>
<dbReference type="Gene3D" id="3.30.930.10">
    <property type="entry name" value="Bira Bifunctional Protein, Domain 2"/>
    <property type="match status" value="1"/>
</dbReference>
<evidence type="ECO:0000256" key="6">
    <source>
        <dbReference type="ARBA" id="ARBA00023146"/>
    </source>
</evidence>
<feature type="non-terminal residue" evidence="9">
    <location>
        <position position="1"/>
    </location>
</feature>
<gene>
    <name evidence="9" type="ORF">AKJ50_02505</name>
</gene>
<dbReference type="Proteomes" id="UP000070311">
    <property type="component" value="Unassembled WGS sequence"/>
</dbReference>
<dbReference type="GO" id="GO:0004828">
    <property type="term" value="F:serine-tRNA ligase activity"/>
    <property type="evidence" value="ECO:0007669"/>
    <property type="project" value="UniProtKB-EC"/>
</dbReference>
<comment type="caution">
    <text evidence="9">The sequence shown here is derived from an EMBL/GenBank/DDBJ whole genome shotgun (WGS) entry which is preliminary data.</text>
</comment>
<feature type="domain" description="Aminoacyl-transfer RNA synthetases class-II family profile" evidence="8">
    <location>
        <begin position="1"/>
        <end position="165"/>
    </location>
</feature>
<dbReference type="InterPro" id="IPR002317">
    <property type="entry name" value="Ser-tRNA-ligase_type_1"/>
</dbReference>
<accession>A0A133VD52</accession>
<dbReference type="Pfam" id="PF00587">
    <property type="entry name" value="tRNA-synt_2b"/>
    <property type="match status" value="1"/>
</dbReference>
<protein>
    <recommendedName>
        <fullName evidence="2">serine--tRNA ligase</fullName>
        <ecNumber evidence="2">6.1.1.11</ecNumber>
    </recommendedName>
    <alternativeName>
        <fullName evidence="7">Seryl-tRNA synthetase</fullName>
    </alternativeName>
</protein>
<dbReference type="EC" id="6.1.1.11" evidence="2"/>
<dbReference type="PATRIC" id="fig|1698279.3.peg.534"/>
<dbReference type="PANTHER" id="PTHR11778">
    <property type="entry name" value="SERYL-TRNA SYNTHETASE"/>
    <property type="match status" value="1"/>
</dbReference>
<evidence type="ECO:0000256" key="7">
    <source>
        <dbReference type="ARBA" id="ARBA00031113"/>
    </source>
</evidence>
<dbReference type="InterPro" id="IPR002314">
    <property type="entry name" value="aa-tRNA-synt_IIb"/>
</dbReference>
<keyword evidence="10" id="KW-1185">Reference proteome</keyword>
<sequence>KEEELPKKFVGISPCFRKEIGSHGIDTKGLFRVHQFNKVEQFIFSKPENSWELHEELLENAEELMKDLNIPYRVVNVCTGDIGTVAAKKYDIEAWSPRQEKYVEVISCSNCTDYQARRLNIRMGEIGAEGKEIIHTLNSTALATSRTIVAIIENNQREDGSVVVPEPLRVYGWKRSDYAS</sequence>
<dbReference type="GO" id="GO:0005524">
    <property type="term" value="F:ATP binding"/>
    <property type="evidence" value="ECO:0007669"/>
    <property type="project" value="UniProtKB-KW"/>
</dbReference>
<dbReference type="AlphaFoldDB" id="A0A133VD52"/>
<evidence type="ECO:0000256" key="4">
    <source>
        <dbReference type="ARBA" id="ARBA00022741"/>
    </source>
</evidence>
<dbReference type="InterPro" id="IPR006195">
    <property type="entry name" value="aa-tRNA-synth_II"/>
</dbReference>
<dbReference type="GO" id="GO:0006434">
    <property type="term" value="P:seryl-tRNA aminoacylation"/>
    <property type="evidence" value="ECO:0007669"/>
    <property type="project" value="InterPro"/>
</dbReference>
<comment type="subcellular location">
    <subcellularLocation>
        <location evidence="1">Cytoplasm</location>
    </subcellularLocation>
</comment>
<name>A0A133VD52_9EURY</name>
<keyword evidence="4" id="KW-0547">Nucleotide-binding</keyword>
<organism evidence="9 10">
    <name type="scientific">candidate division MSBL1 archaeon SCGC-AAA382A13</name>
    <dbReference type="NCBI Taxonomy" id="1698279"/>
    <lineage>
        <taxon>Archaea</taxon>
        <taxon>Methanobacteriati</taxon>
        <taxon>Methanobacteriota</taxon>
        <taxon>candidate division MSBL1</taxon>
    </lineage>
</organism>
<dbReference type="SUPFAM" id="SSF55681">
    <property type="entry name" value="Class II aaRS and biotin synthetases"/>
    <property type="match status" value="1"/>
</dbReference>